<dbReference type="InterPro" id="IPR058046">
    <property type="entry name" value="UL34"/>
</dbReference>
<feature type="region of interest" description="Disordered" evidence="1">
    <location>
        <begin position="408"/>
        <end position="527"/>
    </location>
</feature>
<feature type="compositionally biased region" description="Low complexity" evidence="1">
    <location>
        <begin position="484"/>
        <end position="498"/>
    </location>
</feature>
<evidence type="ECO:0000313" key="5">
    <source>
        <dbReference type="Proteomes" id="UP000132784"/>
    </source>
</evidence>
<name>E9RH50_GPCMV</name>
<organismHost>
    <name type="scientific">Cavia porcellus</name>
    <name type="common">Guinea pig</name>
    <dbReference type="NCBI Taxonomy" id="10141"/>
</organismHost>
<dbReference type="GeneID" id="14536635"/>
<gene>
    <name evidence="3" type="primary">GP34</name>
</gene>
<proteinExistence type="predicted"/>
<evidence type="ECO:0000313" key="4">
    <source>
        <dbReference type="Proteomes" id="UP000102041"/>
    </source>
</evidence>
<dbReference type="Proteomes" id="UP000102041">
    <property type="component" value="Segment"/>
</dbReference>
<evidence type="ECO:0000313" key="2">
    <source>
        <dbReference type="EMBL" id="AGE11512.1"/>
    </source>
</evidence>
<feature type="compositionally biased region" description="Basic residues" evidence="1">
    <location>
        <begin position="320"/>
        <end position="329"/>
    </location>
</feature>
<dbReference type="KEGG" id="vg:14536635"/>
<reference evidence="2 5" key="2">
    <citation type="journal article" date="2013" name="Genome Announc.">
        <title>Complete genome sequence of pathogenic Guinea pig cytomegalovirus from salivary gland homogenates of infected animals.</title>
        <authorList>
            <person name="Yang D."/>
            <person name="Tamburro K."/>
            <person name="Dittmer D."/>
            <person name="Cui X."/>
            <person name="McVoy M.A."/>
            <person name="Hernandez-Alvarado N."/>
            <person name="Schleiss M.R."/>
        </authorList>
    </citation>
    <scope>NUCLEOTIDE SEQUENCE [LARGE SCALE GENOMIC DNA]</scope>
    <source>
        <strain evidence="2">21222</strain>
    </source>
</reference>
<keyword evidence="5" id="KW-1185">Reference proteome</keyword>
<protein>
    <submittedName>
        <fullName evidence="2 3">GP34</fullName>
    </submittedName>
</protein>
<evidence type="ECO:0000256" key="1">
    <source>
        <dbReference type="SAM" id="MobiDB-lite"/>
    </source>
</evidence>
<feature type="compositionally biased region" description="Acidic residues" evidence="1">
    <location>
        <begin position="290"/>
        <end position="307"/>
    </location>
</feature>
<dbReference type="Pfam" id="PF25722">
    <property type="entry name" value="CMV_UL34"/>
    <property type="match status" value="1"/>
</dbReference>
<reference evidence="3 4" key="1">
    <citation type="journal article" date="2011" name="J. Gen. Virol.">
        <title>Re-evaluation of the genome sequence of guinea pig cytomegalovirus.</title>
        <authorList>
            <person name="Kanai K."/>
            <person name="Yamada S."/>
            <person name="Yamamoto Y."/>
            <person name="Fukui Y."/>
            <person name="Kurane I."/>
            <person name="Inoue N."/>
        </authorList>
    </citation>
    <scope>NUCLEOTIDE SEQUENCE [LARGE SCALE GENOMIC DNA]</scope>
    <source>
        <strain evidence="3">22122</strain>
    </source>
</reference>
<evidence type="ECO:0000313" key="3">
    <source>
        <dbReference type="EMBL" id="BAJ78502.1"/>
    </source>
</evidence>
<dbReference type="RefSeq" id="YP_007417808.1">
    <property type="nucleotide sequence ID" value="NC_020231.1"/>
</dbReference>
<feature type="region of interest" description="Disordered" evidence="1">
    <location>
        <begin position="286"/>
        <end position="368"/>
    </location>
</feature>
<dbReference type="Proteomes" id="UP000132784">
    <property type="component" value="Segment"/>
</dbReference>
<sequence length="527" mass="59621">MMENKDFPGDSSFQPEKQEDFDNVDALVRAVSQEYKSIRRAECRKRLLDHHLPDFITSKTATSTFIFCTKVDWQDAEHGLIQLKRTGYDPDSDGTSAIEQMMQQIRCRIRKNQSKLNDPAKQRMILTIRAFCVTFNRLAFLARTRHYHTADSRAQDFLRKEITERCSEDSRLTEHANSLIHMVDPKKYEPLIRILTGMLCQTPHMWSRAIRLFSRMKMFYQICFLQIMQDMDIHIPGVFEPQFKSPLKRLIAYIQDLNPSDMMIKNTPLPESARKRRKRELEAMRAAMGEEPDTADHVEDEEDDDETVPASLAPPPVKVAKMKTKKAGKGPKDGASNATDKPKRQPSTVTSAKKTKKAQNKASASRAANDELVAASSFLEQDNKMACEMHCDFESVPLDLTTSTRHMAMESDDENEEVPSIRFATESDAESLIDAINENRLSPTSSDFDPYTYQLPSESPKNESSFHLHGSSSSQIGPRNPAKSARPSESPSDSSPRSFVPEDNVNGAREDRETTDPPSPSGSMIFG</sequence>
<dbReference type="EMBL" id="KC503762">
    <property type="protein sequence ID" value="AGE11512.1"/>
    <property type="molecule type" value="Genomic_DNA"/>
</dbReference>
<dbReference type="EMBL" id="AB592928">
    <property type="protein sequence ID" value="BAJ78502.1"/>
    <property type="molecule type" value="Genomic_DNA"/>
</dbReference>
<accession>E9RH50</accession>
<organism evidence="3 4">
    <name type="scientific">Guinea pig cytomegalovirus (strain 22122)</name>
    <name type="common">GPCMV</name>
    <dbReference type="NCBI Taxonomy" id="103920"/>
    <lineage>
        <taxon>Viruses</taxon>
        <taxon>Duplodnaviria</taxon>
        <taxon>Heunggongvirae</taxon>
        <taxon>Peploviricota</taxon>
        <taxon>Herviviricetes</taxon>
        <taxon>Herpesvirales</taxon>
        <taxon>Orthoherpesviridae</taxon>
        <taxon>Betaherpesvirinae</taxon>
        <taxon>Quwivirus</taxon>
        <taxon>Quwivirus caviidbeta2</taxon>
    </lineage>
</organism>